<evidence type="ECO:0008006" key="3">
    <source>
        <dbReference type="Google" id="ProtNLM"/>
    </source>
</evidence>
<proteinExistence type="predicted"/>
<dbReference type="Pfam" id="PF04237">
    <property type="entry name" value="YjbR"/>
    <property type="match status" value="1"/>
</dbReference>
<dbReference type="RefSeq" id="WP_121035519.1">
    <property type="nucleotide sequence ID" value="NZ_JACHVT010000007.1"/>
</dbReference>
<reference evidence="1 2" key="1">
    <citation type="submission" date="2020-08" db="EMBL/GenBank/DDBJ databases">
        <title>Genomic Encyclopedia of Type Strains, Phase IV (KMG-V): Genome sequencing to study the core and pangenomes of soil and plant-associated prokaryotes.</title>
        <authorList>
            <person name="Whitman W."/>
        </authorList>
    </citation>
    <scope>NUCLEOTIDE SEQUENCE [LARGE SCALE GENOMIC DNA]</scope>
    <source>
        <strain evidence="1 2">B3ACCR2</strain>
    </source>
</reference>
<dbReference type="OrthoDB" id="8479417at2"/>
<name>A0A839Q4F9_9MICO</name>
<sequence length="139" mass="15398">MSHPRRFDPDDPYLERLRRLCLALPEAAEKVAHGRPTFHTVKVFAYYGGSVKGDHGSDRYGCSVLFVPDPDERPALLDDERVFEPAYLGPSGWLGLDFRPAGSVEAVDWAEVGELLDASYRLTAPKRLVAALDARGDRG</sequence>
<dbReference type="Gene3D" id="3.90.1150.30">
    <property type="match status" value="1"/>
</dbReference>
<comment type="caution">
    <text evidence="1">The sequence shown here is derived from an EMBL/GenBank/DDBJ whole genome shotgun (WGS) entry which is preliminary data.</text>
</comment>
<gene>
    <name evidence="1" type="ORF">FHW14_003231</name>
</gene>
<dbReference type="AlphaFoldDB" id="A0A839Q4F9"/>
<dbReference type="InterPro" id="IPR038056">
    <property type="entry name" value="YjbR-like_sf"/>
</dbReference>
<evidence type="ECO:0000313" key="2">
    <source>
        <dbReference type="Proteomes" id="UP000590811"/>
    </source>
</evidence>
<dbReference type="InterPro" id="IPR058532">
    <property type="entry name" value="YjbR/MT2646/Rv2570-like"/>
</dbReference>
<accession>A0A839Q4F9</accession>
<evidence type="ECO:0000313" key="1">
    <source>
        <dbReference type="EMBL" id="MBB2988042.1"/>
    </source>
</evidence>
<dbReference type="SUPFAM" id="SSF142906">
    <property type="entry name" value="YjbR-like"/>
    <property type="match status" value="1"/>
</dbReference>
<organism evidence="1 2">
    <name type="scientific">Terracoccus luteus</name>
    <dbReference type="NCBI Taxonomy" id="53356"/>
    <lineage>
        <taxon>Bacteria</taxon>
        <taxon>Bacillati</taxon>
        <taxon>Actinomycetota</taxon>
        <taxon>Actinomycetes</taxon>
        <taxon>Micrococcales</taxon>
        <taxon>Intrasporangiaceae</taxon>
        <taxon>Terracoccus</taxon>
    </lineage>
</organism>
<dbReference type="Proteomes" id="UP000590811">
    <property type="component" value="Unassembled WGS sequence"/>
</dbReference>
<protein>
    <recommendedName>
        <fullName evidence="3">YjbR protein</fullName>
    </recommendedName>
</protein>
<dbReference type="EMBL" id="JACHVT010000007">
    <property type="protein sequence ID" value="MBB2988042.1"/>
    <property type="molecule type" value="Genomic_DNA"/>
</dbReference>